<dbReference type="EMBL" id="AZFN01000022">
    <property type="protein sequence ID" value="KRM00964.1"/>
    <property type="molecule type" value="Genomic_DNA"/>
</dbReference>
<dbReference type="PROSITE" id="PS00383">
    <property type="entry name" value="TYR_PHOSPHATASE_1"/>
    <property type="match status" value="1"/>
</dbReference>
<dbReference type="InterPro" id="IPR029021">
    <property type="entry name" value="Prot-tyrosine_phosphatase-like"/>
</dbReference>
<dbReference type="GO" id="GO:0004721">
    <property type="term" value="F:phosphoprotein phosphatase activity"/>
    <property type="evidence" value="ECO:0007669"/>
    <property type="project" value="InterPro"/>
</dbReference>
<evidence type="ECO:0000256" key="1">
    <source>
        <dbReference type="ARBA" id="ARBA00009580"/>
    </source>
</evidence>
<sequence>MTQRLLSINDGENFRDLGGYQTTDGRTVKWRKLIRSGALGRLSANDLTYLQQFNLTHDIDLRSPREVDSLPDRIPEGTHFHHEPVFGTDLTEASKRTSELEPVMNIKPNTGSKHMREVYRLMTELDSATKAYRNFFTYLLETPEDGAVIFHCQAGKDRTGIGAYLVLSALGVDQKTIEQDYLLTNQTTKQWIDDRLNELKDQGATQTFIDNYAQLAGVSLDYLNSAIQEIYTNYGSTQRFLRDALQLSATDLKDLRTLYLDD</sequence>
<evidence type="ECO:0000313" key="3">
    <source>
        <dbReference type="Proteomes" id="UP000051739"/>
    </source>
</evidence>
<dbReference type="RefSeq" id="WP_056937816.1">
    <property type="nucleotide sequence ID" value="NZ_AZFN01000022.1"/>
</dbReference>
<comment type="caution">
    <text evidence="2">The sequence shown here is derived from an EMBL/GenBank/DDBJ whole genome shotgun (WGS) entry which is preliminary data.</text>
</comment>
<dbReference type="Proteomes" id="UP000051739">
    <property type="component" value="Unassembled WGS sequence"/>
</dbReference>
<dbReference type="AlphaFoldDB" id="A0A0R1VB97"/>
<accession>A0A0R1VB97</accession>
<protein>
    <submittedName>
        <fullName evidence="2">Protein-tyrosine phosphatase</fullName>
    </submittedName>
</protein>
<dbReference type="PATRIC" id="fig|1423749.3.peg.923"/>
<dbReference type="PANTHER" id="PTHR31126">
    <property type="entry name" value="TYROSINE-PROTEIN PHOSPHATASE"/>
    <property type="match status" value="1"/>
</dbReference>
<proteinExistence type="inferred from homology"/>
<dbReference type="Pfam" id="PF13350">
    <property type="entry name" value="Y_phosphatase3"/>
    <property type="match status" value="1"/>
</dbReference>
<dbReference type="InterPro" id="IPR016130">
    <property type="entry name" value="Tyr_Pase_AS"/>
</dbReference>
<reference evidence="2 3" key="1">
    <citation type="journal article" date="2015" name="Genome Announc.">
        <title>Expanding the biotechnology potential of lactobacilli through comparative genomics of 213 strains and associated genera.</title>
        <authorList>
            <person name="Sun Z."/>
            <person name="Harris H.M."/>
            <person name="McCann A."/>
            <person name="Guo C."/>
            <person name="Argimon S."/>
            <person name="Zhang W."/>
            <person name="Yang X."/>
            <person name="Jeffery I.B."/>
            <person name="Cooney J.C."/>
            <person name="Kagawa T.F."/>
            <person name="Liu W."/>
            <person name="Song Y."/>
            <person name="Salvetti E."/>
            <person name="Wrobel A."/>
            <person name="Rasinkangas P."/>
            <person name="Parkhill J."/>
            <person name="Rea M.C."/>
            <person name="O'Sullivan O."/>
            <person name="Ritari J."/>
            <person name="Douillard F.P."/>
            <person name="Paul Ross R."/>
            <person name="Yang R."/>
            <person name="Briner A.E."/>
            <person name="Felis G.E."/>
            <person name="de Vos W.M."/>
            <person name="Barrangou R."/>
            <person name="Klaenhammer T.R."/>
            <person name="Caufield P.W."/>
            <person name="Cui Y."/>
            <person name="Zhang H."/>
            <person name="O'Toole P.W."/>
        </authorList>
    </citation>
    <scope>NUCLEOTIDE SEQUENCE [LARGE SCALE GENOMIC DNA]</scope>
    <source>
        <strain evidence="2 3">DSM 16045</strain>
    </source>
</reference>
<keyword evidence="3" id="KW-1185">Reference proteome</keyword>
<evidence type="ECO:0000313" key="2">
    <source>
        <dbReference type="EMBL" id="KRM00964.1"/>
    </source>
</evidence>
<name>A0A0R1VB97_9LACO</name>
<comment type="similarity">
    <text evidence="1">Belongs to the protein-tyrosine phosphatase family.</text>
</comment>
<dbReference type="SUPFAM" id="SSF52799">
    <property type="entry name" value="(Phosphotyrosine protein) phosphatases II"/>
    <property type="match status" value="1"/>
</dbReference>
<gene>
    <name evidence="2" type="ORF">FC60_GL000914</name>
</gene>
<organism evidence="2 3">
    <name type="scientific">Limosilactobacillus gastricus DSM 16045</name>
    <dbReference type="NCBI Taxonomy" id="1423749"/>
    <lineage>
        <taxon>Bacteria</taxon>
        <taxon>Bacillati</taxon>
        <taxon>Bacillota</taxon>
        <taxon>Bacilli</taxon>
        <taxon>Lactobacillales</taxon>
        <taxon>Lactobacillaceae</taxon>
        <taxon>Limosilactobacillus</taxon>
    </lineage>
</organism>
<dbReference type="PANTHER" id="PTHR31126:SF1">
    <property type="entry name" value="TYROSINE SPECIFIC PROTEIN PHOSPHATASES DOMAIN-CONTAINING PROTEIN"/>
    <property type="match status" value="1"/>
</dbReference>
<dbReference type="Gene3D" id="3.90.190.10">
    <property type="entry name" value="Protein tyrosine phosphatase superfamily"/>
    <property type="match status" value="1"/>
</dbReference>
<dbReference type="InterPro" id="IPR026893">
    <property type="entry name" value="Tyr/Ser_Pase_IphP-type"/>
</dbReference>